<sequence length="93" mass="10192">MRERLRTALARRAEIQTTLTNPVAPETDNLSTTTTTEAPPTTSPPTVTAPTITIAPVMPLPANTKCVTTMTTPPHKVLSKVRPFQSRLTNQRR</sequence>
<dbReference type="EMBL" id="JASDAP010000009">
    <property type="protein sequence ID" value="KAK1896914.1"/>
    <property type="molecule type" value="Genomic_DNA"/>
</dbReference>
<dbReference type="AlphaFoldDB" id="A0AAD9FG58"/>
<accession>A0AAD9FG58</accession>
<feature type="compositionally biased region" description="Low complexity" evidence="1">
    <location>
        <begin position="32"/>
        <end position="50"/>
    </location>
</feature>
<evidence type="ECO:0000256" key="1">
    <source>
        <dbReference type="SAM" id="MobiDB-lite"/>
    </source>
</evidence>
<feature type="region of interest" description="Disordered" evidence="1">
    <location>
        <begin position="65"/>
        <end position="93"/>
    </location>
</feature>
<name>A0AAD9FG58_DISEL</name>
<proteinExistence type="predicted"/>
<feature type="region of interest" description="Disordered" evidence="1">
    <location>
        <begin position="13"/>
        <end position="50"/>
    </location>
</feature>
<dbReference type="EMBL" id="JASDAP010000009">
    <property type="protein sequence ID" value="KAK1897440.1"/>
    <property type="molecule type" value="Genomic_DNA"/>
</dbReference>
<gene>
    <name evidence="2" type="ORF">KUDE01_016455</name>
    <name evidence="3" type="ORF">KUDE01_016972</name>
</gene>
<organism evidence="3 4">
    <name type="scientific">Dissostichus eleginoides</name>
    <name type="common">Patagonian toothfish</name>
    <name type="synonym">Dissostichus amissus</name>
    <dbReference type="NCBI Taxonomy" id="100907"/>
    <lineage>
        <taxon>Eukaryota</taxon>
        <taxon>Metazoa</taxon>
        <taxon>Chordata</taxon>
        <taxon>Craniata</taxon>
        <taxon>Vertebrata</taxon>
        <taxon>Euteleostomi</taxon>
        <taxon>Actinopterygii</taxon>
        <taxon>Neopterygii</taxon>
        <taxon>Teleostei</taxon>
        <taxon>Neoteleostei</taxon>
        <taxon>Acanthomorphata</taxon>
        <taxon>Eupercaria</taxon>
        <taxon>Perciformes</taxon>
        <taxon>Notothenioidei</taxon>
        <taxon>Nototheniidae</taxon>
        <taxon>Dissostichus</taxon>
    </lineage>
</organism>
<dbReference type="Proteomes" id="UP001228049">
    <property type="component" value="Unassembled WGS sequence"/>
</dbReference>
<reference evidence="3" key="1">
    <citation type="submission" date="2023-04" db="EMBL/GenBank/DDBJ databases">
        <title>Chromosome-level genome of Chaenocephalus aceratus.</title>
        <authorList>
            <person name="Park H."/>
        </authorList>
    </citation>
    <scope>NUCLEOTIDE SEQUENCE</scope>
    <source>
        <strain evidence="3">DE</strain>
        <tissue evidence="3">Muscle</tissue>
    </source>
</reference>
<evidence type="ECO:0000313" key="2">
    <source>
        <dbReference type="EMBL" id="KAK1896914.1"/>
    </source>
</evidence>
<evidence type="ECO:0000313" key="4">
    <source>
        <dbReference type="Proteomes" id="UP001228049"/>
    </source>
</evidence>
<comment type="caution">
    <text evidence="3">The sequence shown here is derived from an EMBL/GenBank/DDBJ whole genome shotgun (WGS) entry which is preliminary data.</text>
</comment>
<protein>
    <submittedName>
        <fullName evidence="3">Alpha-12-galactosyltransferase</fullName>
    </submittedName>
</protein>
<keyword evidence="4" id="KW-1185">Reference proteome</keyword>
<evidence type="ECO:0000313" key="3">
    <source>
        <dbReference type="EMBL" id="KAK1897440.1"/>
    </source>
</evidence>